<keyword evidence="7" id="KW-0999">Mitochondrion inner membrane</keyword>
<evidence type="ECO:0000259" key="18">
    <source>
        <dbReference type="Pfam" id="PF00662"/>
    </source>
</evidence>
<evidence type="ECO:0000256" key="9">
    <source>
        <dbReference type="ARBA" id="ARBA00022982"/>
    </source>
</evidence>
<keyword evidence="10 16" id="KW-1133">Transmembrane helix</keyword>
<feature type="transmembrane region" description="Helical" evidence="16">
    <location>
        <begin position="119"/>
        <end position="136"/>
    </location>
</feature>
<dbReference type="AlphaFoldDB" id="A0A482DUM2"/>
<feature type="transmembrane region" description="Helical" evidence="16">
    <location>
        <begin position="274"/>
        <end position="295"/>
    </location>
</feature>
<feature type="transmembrane region" description="Helical" evidence="16">
    <location>
        <begin position="46"/>
        <end position="66"/>
    </location>
</feature>
<evidence type="ECO:0000256" key="13">
    <source>
        <dbReference type="ARBA" id="ARBA00023128"/>
    </source>
</evidence>
<evidence type="ECO:0000256" key="12">
    <source>
        <dbReference type="ARBA" id="ARBA00023075"/>
    </source>
</evidence>
<keyword evidence="6 16" id="KW-0812">Transmembrane</keyword>
<keyword evidence="11 16" id="KW-0520">NAD</keyword>
<feature type="transmembrane region" description="Helical" evidence="16">
    <location>
        <begin position="6"/>
        <end position="26"/>
    </location>
</feature>
<evidence type="ECO:0000259" key="17">
    <source>
        <dbReference type="Pfam" id="PF00361"/>
    </source>
</evidence>
<dbReference type="GO" id="GO:0005743">
    <property type="term" value="C:mitochondrial inner membrane"/>
    <property type="evidence" value="ECO:0007669"/>
    <property type="project" value="UniProtKB-SubCell"/>
</dbReference>
<evidence type="ECO:0000256" key="1">
    <source>
        <dbReference type="ARBA" id="ARBA00004448"/>
    </source>
</evidence>
<evidence type="ECO:0000256" key="4">
    <source>
        <dbReference type="ARBA" id="ARBA00022448"/>
    </source>
</evidence>
<dbReference type="GO" id="GO:0042773">
    <property type="term" value="P:ATP synthesis coupled electron transport"/>
    <property type="evidence" value="ECO:0007669"/>
    <property type="project" value="InterPro"/>
</dbReference>
<evidence type="ECO:0000256" key="15">
    <source>
        <dbReference type="ARBA" id="ARBA00049551"/>
    </source>
</evidence>
<comment type="subcellular location">
    <subcellularLocation>
        <location evidence="1">Mitochondrion inner membrane</location>
        <topology evidence="1">Multi-pass membrane protein</topology>
    </subcellularLocation>
</comment>
<organism evidence="20">
    <name type="scientific">Piranga olivacea</name>
    <name type="common">Scarlet tanager</name>
    <name type="synonym">Tanagra olivacea</name>
    <dbReference type="NCBI Taxonomy" id="62086"/>
    <lineage>
        <taxon>Eukaryota</taxon>
        <taxon>Metazoa</taxon>
        <taxon>Chordata</taxon>
        <taxon>Craniata</taxon>
        <taxon>Vertebrata</taxon>
        <taxon>Euteleostomi</taxon>
        <taxon>Archelosauria</taxon>
        <taxon>Archosauria</taxon>
        <taxon>Dinosauria</taxon>
        <taxon>Saurischia</taxon>
        <taxon>Theropoda</taxon>
        <taxon>Coelurosauria</taxon>
        <taxon>Aves</taxon>
        <taxon>Neognathae</taxon>
        <taxon>Neoaves</taxon>
        <taxon>Telluraves</taxon>
        <taxon>Australaves</taxon>
        <taxon>Passeriformes</taxon>
        <taxon>Cardinalidae</taxon>
        <taxon>Piranga</taxon>
    </lineage>
</organism>
<feature type="transmembrane region" description="Helical" evidence="16">
    <location>
        <begin position="242"/>
        <end position="262"/>
    </location>
</feature>
<keyword evidence="13 16" id="KW-0496">Mitochondrion</keyword>
<feature type="transmembrane region" description="Helical" evidence="16">
    <location>
        <begin position="586"/>
        <end position="604"/>
    </location>
</feature>
<dbReference type="PANTHER" id="PTHR42829:SF2">
    <property type="entry name" value="NADH-UBIQUINONE OXIDOREDUCTASE CHAIN 5"/>
    <property type="match status" value="1"/>
</dbReference>
<name>A0A482DUM2_PIROL</name>
<evidence type="ECO:0000256" key="5">
    <source>
        <dbReference type="ARBA" id="ARBA00022660"/>
    </source>
</evidence>
<accession>A0A482DUM2</accession>
<feature type="domain" description="NADH:quinone oxidoreductase/Mrp antiporter transmembrane" evidence="17">
    <location>
        <begin position="136"/>
        <end position="417"/>
    </location>
</feature>
<feature type="transmembrane region" description="Helical" evidence="16">
    <location>
        <begin position="486"/>
        <end position="506"/>
    </location>
</feature>
<feature type="transmembrane region" description="Helical" evidence="16">
    <location>
        <begin position="302"/>
        <end position="322"/>
    </location>
</feature>
<proteinExistence type="inferred from homology"/>
<dbReference type="EC" id="7.1.1.2" evidence="2 16"/>
<keyword evidence="4 16" id="KW-0813">Transport</keyword>
<dbReference type="GO" id="GO:0008137">
    <property type="term" value="F:NADH dehydrogenase (ubiquinone) activity"/>
    <property type="evidence" value="ECO:0007669"/>
    <property type="project" value="UniProtKB-EC"/>
</dbReference>
<dbReference type="Pfam" id="PF00662">
    <property type="entry name" value="Proton_antipo_N"/>
    <property type="match status" value="1"/>
</dbReference>
<evidence type="ECO:0000256" key="6">
    <source>
        <dbReference type="ARBA" id="ARBA00022692"/>
    </source>
</evidence>
<dbReference type="Pfam" id="PF06455">
    <property type="entry name" value="NADH5_C"/>
    <property type="match status" value="1"/>
</dbReference>
<geneLocation type="mitochondrion" evidence="20"/>
<evidence type="ECO:0000313" key="20">
    <source>
        <dbReference type="EMBL" id="QBM10069.1"/>
    </source>
</evidence>
<dbReference type="GO" id="GO:0003954">
    <property type="term" value="F:NADH dehydrogenase activity"/>
    <property type="evidence" value="ECO:0007669"/>
    <property type="project" value="TreeGrafter"/>
</dbReference>
<dbReference type="PRINTS" id="PR01434">
    <property type="entry name" value="NADHDHGNASE5"/>
</dbReference>
<feature type="transmembrane region" description="Helical" evidence="16">
    <location>
        <begin position="455"/>
        <end position="474"/>
    </location>
</feature>
<dbReference type="GO" id="GO:0015990">
    <property type="term" value="P:electron transport coupled proton transport"/>
    <property type="evidence" value="ECO:0007669"/>
    <property type="project" value="TreeGrafter"/>
</dbReference>
<dbReference type="InterPro" id="IPR001516">
    <property type="entry name" value="Proton_antipo_N"/>
</dbReference>
<dbReference type="PANTHER" id="PTHR42829">
    <property type="entry name" value="NADH-UBIQUINONE OXIDOREDUCTASE CHAIN 5"/>
    <property type="match status" value="1"/>
</dbReference>
<reference evidence="20" key="1">
    <citation type="submission" date="2018-07" db="EMBL/GenBank/DDBJ databases">
        <title>Mitochondrial genomes of Piranga tanagers.</title>
        <authorList>
            <person name="Campillo L.C."/>
            <person name="Burns K.J."/>
            <person name="Moyle R.G."/>
            <person name="Manthey J.D."/>
        </authorList>
    </citation>
    <scope>NUCLEOTIDE SEQUENCE</scope>
    <source>
        <strain evidence="20">Ku4672</strain>
    </source>
</reference>
<protein>
    <recommendedName>
        <fullName evidence="3 16">NADH-ubiquinone oxidoreductase chain 5</fullName>
        <ecNumber evidence="2 16">7.1.1.2</ecNumber>
    </recommendedName>
</protein>
<feature type="transmembrane region" description="Helical" evidence="16">
    <location>
        <begin position="173"/>
        <end position="192"/>
    </location>
</feature>
<keyword evidence="12 16" id="KW-0830">Ubiquinone</keyword>
<evidence type="ECO:0000256" key="2">
    <source>
        <dbReference type="ARBA" id="ARBA00012944"/>
    </source>
</evidence>
<feature type="transmembrane region" description="Helical" evidence="16">
    <location>
        <begin position="86"/>
        <end position="107"/>
    </location>
</feature>
<feature type="transmembrane region" description="Helical" evidence="16">
    <location>
        <begin position="372"/>
        <end position="392"/>
    </location>
</feature>
<comment type="function">
    <text evidence="16">Core subunit of the mitochondrial membrane respiratory chain NADH dehydrogenase (Complex I) which catalyzes electron transfer from NADH through the respiratory chain, using ubiquinone as an electron acceptor. Essential for the catalytic activity and assembly of complex I.</text>
</comment>
<evidence type="ECO:0000256" key="7">
    <source>
        <dbReference type="ARBA" id="ARBA00022792"/>
    </source>
</evidence>
<feature type="transmembrane region" description="Helical" evidence="16">
    <location>
        <begin position="142"/>
        <end position="161"/>
    </location>
</feature>
<feature type="domain" description="NADH-Ubiquinone oxidoreductase (complex I) chain 5 N-terminal" evidence="18">
    <location>
        <begin position="70"/>
        <end position="120"/>
    </location>
</feature>
<comment type="catalytic activity">
    <reaction evidence="15 16">
        <text>a ubiquinone + NADH + 5 H(+)(in) = a ubiquinol + NAD(+) + 4 H(+)(out)</text>
        <dbReference type="Rhea" id="RHEA:29091"/>
        <dbReference type="Rhea" id="RHEA-COMP:9565"/>
        <dbReference type="Rhea" id="RHEA-COMP:9566"/>
        <dbReference type="ChEBI" id="CHEBI:15378"/>
        <dbReference type="ChEBI" id="CHEBI:16389"/>
        <dbReference type="ChEBI" id="CHEBI:17976"/>
        <dbReference type="ChEBI" id="CHEBI:57540"/>
        <dbReference type="ChEBI" id="CHEBI:57945"/>
        <dbReference type="EC" id="7.1.1.2"/>
    </reaction>
</comment>
<comment type="similarity">
    <text evidence="16">Belongs to the complex I subunit 5 family.</text>
</comment>
<dbReference type="Pfam" id="PF00361">
    <property type="entry name" value="Proton_antipo_M"/>
    <property type="match status" value="1"/>
</dbReference>
<dbReference type="InterPro" id="IPR003945">
    <property type="entry name" value="NU5C-like"/>
</dbReference>
<keyword evidence="14 16" id="KW-0472">Membrane</keyword>
<evidence type="ECO:0000256" key="3">
    <source>
        <dbReference type="ARBA" id="ARBA00021096"/>
    </source>
</evidence>
<dbReference type="InterPro" id="IPR018393">
    <property type="entry name" value="NADHpl_OxRdtase_5_subgr"/>
</dbReference>
<feature type="transmembrane region" description="Helical" evidence="16">
    <location>
        <begin position="404"/>
        <end position="425"/>
    </location>
</feature>
<keyword evidence="9" id="KW-0249">Electron transport</keyword>
<evidence type="ECO:0000259" key="19">
    <source>
        <dbReference type="Pfam" id="PF06455"/>
    </source>
</evidence>
<gene>
    <name evidence="20" type="primary">ND5</name>
</gene>
<evidence type="ECO:0000256" key="10">
    <source>
        <dbReference type="ARBA" id="ARBA00022989"/>
    </source>
</evidence>
<evidence type="ECO:0000256" key="16">
    <source>
        <dbReference type="RuleBase" id="RU003404"/>
    </source>
</evidence>
<evidence type="ECO:0000256" key="8">
    <source>
        <dbReference type="ARBA" id="ARBA00022967"/>
    </source>
</evidence>
<evidence type="ECO:0000256" key="14">
    <source>
        <dbReference type="ARBA" id="ARBA00023136"/>
    </source>
</evidence>
<sequence length="605" mass="66239">MDLSLVLNTSMLLTLTVLSTPILFPLLSNNLKNTPNTITNTVKTSFLISLIPMTIYIHSGTESLISLWEWKFIMNFKIPISLKMDFYSLTFFPIALFVSWSILQFATWYMASDPHITKFFTYLLFFLIAMLILIIANNLFVLFIGWEGVGIMSFLLISWWYGRAEANTAALQAVLYNRVGDVGLILCMAWLASATNTWEIQQLPASSQTPTLPLLGLILAATGKSAQFGLHPWLPAAMEGPTPVSALLHSSTMVVAGIFLLIRTHPLFHNNQTALTLCLCLGALSTLFAATCALTQNDIKKIIAFSTSSQLGLMMVTIGLNLPELAFLHISTHAFFKAMLFLCSGSIIHSLNGEQDIRKMGGLQKTLPTTTACLTIGNLALMGTPFLAGFYSKDQIIESLNTSYLNTWALVLTLLATSFTAVYTIRMTTLVQTGFVRIPPLTPMNENNPAVTSPITRLAMGSILAGFLITSFIIPTKTPPMTMPLYIKMTALIVTALGIALALEISKMTQTLILTKQTSFSNFSTSLGYFNPLTHRLSMTNLLSGGQNIASHLIDLSWYKMLGPEGLAKLQLTAAKTATTLHSGLIKAYLGSFALSILIILMSSY</sequence>
<dbReference type="InterPro" id="IPR010934">
    <property type="entry name" value="NADH_DH_su5_C"/>
</dbReference>
<dbReference type="EMBL" id="MH700643">
    <property type="protein sequence ID" value="QBM10069.1"/>
    <property type="molecule type" value="Genomic_DNA"/>
</dbReference>
<evidence type="ECO:0000256" key="11">
    <source>
        <dbReference type="ARBA" id="ARBA00023027"/>
    </source>
</evidence>
<dbReference type="InterPro" id="IPR001750">
    <property type="entry name" value="ND/Mrp_TM"/>
</dbReference>
<keyword evidence="5" id="KW-0679">Respiratory chain</keyword>
<feature type="domain" description="NADH dehydrogenase subunit 5 C-terminal" evidence="19">
    <location>
        <begin position="423"/>
        <end position="602"/>
    </location>
</feature>
<keyword evidence="8" id="KW-1278">Translocase</keyword>
<dbReference type="NCBIfam" id="TIGR01974">
    <property type="entry name" value="NDH_I_L"/>
    <property type="match status" value="1"/>
</dbReference>